<accession>A0A0G4FQA7</accession>
<feature type="compositionally biased region" description="Low complexity" evidence="4">
    <location>
        <begin position="209"/>
        <end position="220"/>
    </location>
</feature>
<dbReference type="GO" id="GO:0003755">
    <property type="term" value="F:peptidyl-prolyl cis-trans isomerase activity"/>
    <property type="evidence" value="ECO:0007669"/>
    <property type="project" value="UniProtKB-UniRule"/>
</dbReference>
<dbReference type="GO" id="GO:0005737">
    <property type="term" value="C:cytoplasm"/>
    <property type="evidence" value="ECO:0007669"/>
    <property type="project" value="TreeGrafter"/>
</dbReference>
<dbReference type="InParanoid" id="A0A0G4FQA7"/>
<evidence type="ECO:0000256" key="1">
    <source>
        <dbReference type="ARBA" id="ARBA00023110"/>
    </source>
</evidence>
<dbReference type="GO" id="GO:0006457">
    <property type="term" value="P:protein folding"/>
    <property type="evidence" value="ECO:0007669"/>
    <property type="project" value="InterPro"/>
</dbReference>
<dbReference type="PANTHER" id="PTHR11071:SF561">
    <property type="entry name" value="PEPTIDYL-PROLYL CIS-TRANS ISOMERASE D-RELATED"/>
    <property type="match status" value="1"/>
</dbReference>
<dbReference type="PhylomeDB" id="A0A0G4FQA7"/>
<evidence type="ECO:0000256" key="4">
    <source>
        <dbReference type="SAM" id="MobiDB-lite"/>
    </source>
</evidence>
<dbReference type="EMBL" id="CDMY01000477">
    <property type="protein sequence ID" value="CEM16465.1"/>
    <property type="molecule type" value="Genomic_DNA"/>
</dbReference>
<evidence type="ECO:0000259" key="5">
    <source>
        <dbReference type="PROSITE" id="PS50072"/>
    </source>
</evidence>
<dbReference type="FunCoup" id="A0A0G4FQA7">
    <property type="interactions" value="128"/>
</dbReference>
<dbReference type="AlphaFoldDB" id="A0A0G4FQA7"/>
<dbReference type="SUPFAM" id="SSF50891">
    <property type="entry name" value="Cyclophilin-like"/>
    <property type="match status" value="1"/>
</dbReference>
<dbReference type="InterPro" id="IPR002130">
    <property type="entry name" value="Cyclophilin-type_PPIase_dom"/>
</dbReference>
<feature type="domain" description="PPIase cyclophilin-type" evidence="5">
    <location>
        <begin position="19"/>
        <end position="183"/>
    </location>
</feature>
<keyword evidence="1 3" id="KW-0697">Rotamase</keyword>
<sequence length="269" mass="30146">MSGSSLASRFPKVPSPRVFLDMSVGGRDVGRLVFELFADELPITAENFRCLCTGETGLGYYLRPRWYKGVPVHRVVPGFMCQGGDFNMGDGHGGESIYGQFFRDEKFLYKHSKRGVLSMAKTRRRHSNNSQFFITFAPCPWLDGKHVVFGQLIDGWDALEAIEDVGTVMGRPRRPVTIYRCGELLPDTFRDIGVADDGHIDAQETRQPQLEGLQQQQHEGAAGGDGEELILPSADEADHFPPIARPDVRELPPDDNPLPIDVWKRSRFL</sequence>
<comment type="catalytic activity">
    <reaction evidence="3">
        <text>[protein]-peptidylproline (omega=180) = [protein]-peptidylproline (omega=0)</text>
        <dbReference type="Rhea" id="RHEA:16237"/>
        <dbReference type="Rhea" id="RHEA-COMP:10747"/>
        <dbReference type="Rhea" id="RHEA-COMP:10748"/>
        <dbReference type="ChEBI" id="CHEBI:83833"/>
        <dbReference type="ChEBI" id="CHEBI:83834"/>
        <dbReference type="EC" id="5.2.1.8"/>
    </reaction>
</comment>
<dbReference type="InterPro" id="IPR029000">
    <property type="entry name" value="Cyclophilin-like_dom_sf"/>
</dbReference>
<organism evidence="6 7">
    <name type="scientific">Vitrella brassicaformis (strain CCMP3155)</name>
    <dbReference type="NCBI Taxonomy" id="1169540"/>
    <lineage>
        <taxon>Eukaryota</taxon>
        <taxon>Sar</taxon>
        <taxon>Alveolata</taxon>
        <taxon>Colpodellida</taxon>
        <taxon>Vitrellaceae</taxon>
        <taxon>Vitrella</taxon>
    </lineage>
</organism>
<dbReference type="Proteomes" id="UP000041254">
    <property type="component" value="Unassembled WGS sequence"/>
</dbReference>
<name>A0A0G4FQA7_VITBC</name>
<dbReference type="Pfam" id="PF00160">
    <property type="entry name" value="Pro_isomerase"/>
    <property type="match status" value="1"/>
</dbReference>
<dbReference type="STRING" id="1169540.A0A0G4FQA7"/>
<keyword evidence="7" id="KW-1185">Reference proteome</keyword>
<dbReference type="PANTHER" id="PTHR11071">
    <property type="entry name" value="PEPTIDYL-PROLYL CIS-TRANS ISOMERASE"/>
    <property type="match status" value="1"/>
</dbReference>
<dbReference type="GO" id="GO:0016018">
    <property type="term" value="F:cyclosporin A binding"/>
    <property type="evidence" value="ECO:0007669"/>
    <property type="project" value="TreeGrafter"/>
</dbReference>
<dbReference type="PROSITE" id="PS00170">
    <property type="entry name" value="CSA_PPIASE_1"/>
    <property type="match status" value="1"/>
</dbReference>
<proteinExistence type="inferred from homology"/>
<dbReference type="OrthoDB" id="193499at2759"/>
<gene>
    <name evidence="6" type="ORF">Vbra_759</name>
</gene>
<evidence type="ECO:0000313" key="7">
    <source>
        <dbReference type="Proteomes" id="UP000041254"/>
    </source>
</evidence>
<dbReference type="PROSITE" id="PS50072">
    <property type="entry name" value="CSA_PPIASE_2"/>
    <property type="match status" value="1"/>
</dbReference>
<dbReference type="PRINTS" id="PR00153">
    <property type="entry name" value="CSAPPISMRASE"/>
</dbReference>
<keyword evidence="2 3" id="KW-0413">Isomerase</keyword>
<comment type="function">
    <text evidence="3">PPIases accelerate the folding of proteins. It catalyzes the cis-trans isomerization of proline imidic peptide bonds in oligopeptides.</text>
</comment>
<evidence type="ECO:0000256" key="2">
    <source>
        <dbReference type="ARBA" id="ARBA00023235"/>
    </source>
</evidence>
<dbReference type="OMA" id="IPNPRVY"/>
<dbReference type="InterPro" id="IPR020892">
    <property type="entry name" value="Cyclophilin-type_PPIase_CS"/>
</dbReference>
<dbReference type="EC" id="5.2.1.8" evidence="3"/>
<dbReference type="VEuPathDB" id="CryptoDB:Vbra_759"/>
<feature type="region of interest" description="Disordered" evidence="4">
    <location>
        <begin position="208"/>
        <end position="258"/>
    </location>
</feature>
<evidence type="ECO:0000256" key="3">
    <source>
        <dbReference type="RuleBase" id="RU363019"/>
    </source>
</evidence>
<reference evidence="6 7" key="1">
    <citation type="submission" date="2014-11" db="EMBL/GenBank/DDBJ databases">
        <authorList>
            <person name="Zhu J."/>
            <person name="Qi W."/>
            <person name="Song R."/>
        </authorList>
    </citation>
    <scope>NUCLEOTIDE SEQUENCE [LARGE SCALE GENOMIC DNA]</scope>
</reference>
<dbReference type="FunFam" id="2.40.100.10:FF:000031">
    <property type="entry name" value="Peptidyl-prolyl cis-trans isomerase"/>
    <property type="match status" value="1"/>
</dbReference>
<comment type="similarity">
    <text evidence="3">Belongs to the cyclophilin-type PPIase family.</text>
</comment>
<dbReference type="Gene3D" id="2.40.100.10">
    <property type="entry name" value="Cyclophilin-like"/>
    <property type="match status" value="1"/>
</dbReference>
<evidence type="ECO:0000313" key="6">
    <source>
        <dbReference type="EMBL" id="CEM16465.1"/>
    </source>
</evidence>
<protein>
    <recommendedName>
        <fullName evidence="3">Peptidyl-prolyl cis-trans isomerase</fullName>
        <shortName evidence="3">PPIase</shortName>
        <ecNumber evidence="3">5.2.1.8</ecNumber>
    </recommendedName>
</protein>